<dbReference type="PRINTS" id="PR01900">
    <property type="entry name" value="YIDCPROTEIN"/>
</dbReference>
<dbReference type="PANTHER" id="PTHR12428">
    <property type="entry name" value="OXA1"/>
    <property type="match status" value="1"/>
</dbReference>
<feature type="transmembrane region" description="Helical" evidence="14">
    <location>
        <begin position="459"/>
        <end position="480"/>
    </location>
</feature>
<evidence type="ECO:0000256" key="5">
    <source>
        <dbReference type="ARBA" id="ARBA00022475"/>
    </source>
</evidence>
<dbReference type="Pfam" id="PF02096">
    <property type="entry name" value="60KD_IMP"/>
    <property type="match status" value="1"/>
</dbReference>
<evidence type="ECO:0000256" key="7">
    <source>
        <dbReference type="ARBA" id="ARBA00022927"/>
    </source>
</evidence>
<dbReference type="CDD" id="cd19961">
    <property type="entry name" value="EcYidC-like_peri"/>
    <property type="match status" value="1"/>
</dbReference>
<evidence type="ECO:0000256" key="9">
    <source>
        <dbReference type="ARBA" id="ARBA00023136"/>
    </source>
</evidence>
<keyword evidence="4" id="KW-0813">Transport</keyword>
<gene>
    <name evidence="17" type="ORF">METZ01_LOCUS67811</name>
</gene>
<feature type="region of interest" description="Disordered" evidence="13">
    <location>
        <begin position="27"/>
        <end position="71"/>
    </location>
</feature>
<feature type="transmembrane region" description="Helical" evidence="14">
    <location>
        <begin position="500"/>
        <end position="521"/>
    </location>
</feature>
<comment type="similarity">
    <text evidence="2">Belongs to the OXA1/ALB3/YidC family. Type 1 subfamily.</text>
</comment>
<keyword evidence="7" id="KW-0653">Protein transport</keyword>
<evidence type="ECO:0000256" key="13">
    <source>
        <dbReference type="SAM" id="MobiDB-lite"/>
    </source>
</evidence>
<dbReference type="InterPro" id="IPR001708">
    <property type="entry name" value="YidC/ALB3/OXA1/COX18"/>
</dbReference>
<feature type="compositionally biased region" description="Pro residues" evidence="13">
    <location>
        <begin position="28"/>
        <end position="42"/>
    </location>
</feature>
<evidence type="ECO:0000259" key="16">
    <source>
        <dbReference type="Pfam" id="PF14849"/>
    </source>
</evidence>
<dbReference type="HAMAP" id="MF_01810">
    <property type="entry name" value="YidC_type1"/>
    <property type="match status" value="1"/>
</dbReference>
<proteinExistence type="inferred from homology"/>
<accession>A0A381TJL1</accession>
<comment type="subcellular location">
    <subcellularLocation>
        <location evidence="1">Cell inner membrane</location>
        <topology evidence="1">Multi-pass membrane protein</topology>
    </subcellularLocation>
</comment>
<evidence type="ECO:0000313" key="17">
    <source>
        <dbReference type="EMBL" id="SVA14957.1"/>
    </source>
</evidence>
<organism evidence="17">
    <name type="scientific">marine metagenome</name>
    <dbReference type="NCBI Taxonomy" id="408172"/>
    <lineage>
        <taxon>unclassified sequences</taxon>
        <taxon>metagenomes</taxon>
        <taxon>ecological metagenomes</taxon>
    </lineage>
</organism>
<evidence type="ECO:0000256" key="14">
    <source>
        <dbReference type="SAM" id="Phobius"/>
    </source>
</evidence>
<protein>
    <recommendedName>
        <fullName evidence="3">Membrane protein insertase YidC</fullName>
    </recommendedName>
    <alternativeName>
        <fullName evidence="12">Foldase YidC</fullName>
    </alternativeName>
    <alternativeName>
        <fullName evidence="11">Membrane integrase YidC</fullName>
    </alternativeName>
</protein>
<feature type="compositionally biased region" description="Low complexity" evidence="13">
    <location>
        <begin position="49"/>
        <end position="64"/>
    </location>
</feature>
<evidence type="ECO:0000256" key="11">
    <source>
        <dbReference type="ARBA" id="ARBA00033245"/>
    </source>
</evidence>
<keyword evidence="10" id="KW-0143">Chaperone</keyword>
<evidence type="ECO:0000256" key="8">
    <source>
        <dbReference type="ARBA" id="ARBA00022989"/>
    </source>
</evidence>
<evidence type="ECO:0000259" key="15">
    <source>
        <dbReference type="Pfam" id="PF02096"/>
    </source>
</evidence>
<dbReference type="AlphaFoldDB" id="A0A381TJL1"/>
<evidence type="ECO:0000256" key="1">
    <source>
        <dbReference type="ARBA" id="ARBA00004429"/>
    </source>
</evidence>
<dbReference type="GO" id="GO:0051205">
    <property type="term" value="P:protein insertion into membrane"/>
    <property type="evidence" value="ECO:0007669"/>
    <property type="project" value="TreeGrafter"/>
</dbReference>
<keyword evidence="5" id="KW-1003">Cell membrane</keyword>
<feature type="domain" description="Membrane insertase YidC/Oxa/ALB C-terminal" evidence="15">
    <location>
        <begin position="391"/>
        <end position="577"/>
    </location>
</feature>
<dbReference type="NCBIfam" id="TIGR03592">
    <property type="entry name" value="yidC_oxa1_cterm"/>
    <property type="match status" value="1"/>
</dbReference>
<reference evidence="17" key="1">
    <citation type="submission" date="2018-05" db="EMBL/GenBank/DDBJ databases">
        <authorList>
            <person name="Lanie J.A."/>
            <person name="Ng W.-L."/>
            <person name="Kazmierczak K.M."/>
            <person name="Andrzejewski T.M."/>
            <person name="Davidsen T.M."/>
            <person name="Wayne K.J."/>
            <person name="Tettelin H."/>
            <person name="Glass J.I."/>
            <person name="Rusch D."/>
            <person name="Podicherti R."/>
            <person name="Tsui H.-C.T."/>
            <person name="Winkler M.E."/>
        </authorList>
    </citation>
    <scope>NUCLEOTIDE SEQUENCE</scope>
</reference>
<dbReference type="InterPro" id="IPR028055">
    <property type="entry name" value="YidC/Oxa/ALB_C"/>
</dbReference>
<keyword evidence="9 14" id="KW-0472">Membrane</keyword>
<feature type="domain" description="Membrane insertase YidC N-terminal" evidence="16">
    <location>
        <begin position="155"/>
        <end position="361"/>
    </location>
</feature>
<dbReference type="GO" id="GO:0032977">
    <property type="term" value="F:membrane insertase activity"/>
    <property type="evidence" value="ECO:0007669"/>
    <property type="project" value="InterPro"/>
</dbReference>
<sequence length="606" mass="67044">MDRTAIIVVTICVILLFTWPSLMEEISPTPPAQPQPTNPAPQVPGQANAPTSAPITQAPPTQAPLSSDFQPPVKLDSPKEYILPMEDSSYIFTSAGGLKTVELKEPHVIMAKNADLLWGINNGDVNSTPIKLNHGGEWVVFALEGVDDSEFSVNIDRNLVTMVSTNRAGIRISKQFSADTNYLLHTTITLTNSKKEPLTLNQRKLMLGTAMPLQSGGGYPVWGAQWGYNDDDMEDIDEGWFANRTLGCFPGTARPYFMSAGQPVNWVGVHNRFFAITTIPLDGATDGRVYSTKTIPQSLNDPQEEDEQYVHHTGILASLQFEAQVLQPGESIIQEFTTYAGPKEYQVLLAHGQTYENSIDLVMGYNTPVFGLFAKLLLRSMNGLHSFGLGYAMCIIVITVIIKILFWPLTKASTVSMKRLAAYGPQMAEIKEKYKDDPQKMNKRTMEFMREHKINPMGGCLPILIQIPVFIGFFTMLRTAVELRGAEFLWACDLSQSDTVAEIAGFPINPLPMIMGVTMLLQARITPVSPTADPTQQKIMKYLPLMFIVILYKFSAGLTLYWTVQNMLSILQTKLTKNIVVEAPVKSANSALAKPAKPKPKPKPKK</sequence>
<dbReference type="GO" id="GO:0005886">
    <property type="term" value="C:plasma membrane"/>
    <property type="evidence" value="ECO:0007669"/>
    <property type="project" value="UniProtKB-SubCell"/>
</dbReference>
<name>A0A381TJL1_9ZZZZ</name>
<dbReference type="InterPro" id="IPR028053">
    <property type="entry name" value="Membr_insert_YidC_N"/>
</dbReference>
<evidence type="ECO:0000256" key="2">
    <source>
        <dbReference type="ARBA" id="ARBA00010527"/>
    </source>
</evidence>
<feature type="transmembrane region" description="Helical" evidence="14">
    <location>
        <begin position="542"/>
        <end position="564"/>
    </location>
</feature>
<dbReference type="GO" id="GO:0015031">
    <property type="term" value="P:protein transport"/>
    <property type="evidence" value="ECO:0007669"/>
    <property type="project" value="UniProtKB-KW"/>
</dbReference>
<keyword evidence="6 14" id="KW-0812">Transmembrane</keyword>
<evidence type="ECO:0000256" key="4">
    <source>
        <dbReference type="ARBA" id="ARBA00022448"/>
    </source>
</evidence>
<dbReference type="CDD" id="cd20070">
    <property type="entry name" value="5TM_YidC_Alb3"/>
    <property type="match status" value="1"/>
</dbReference>
<evidence type="ECO:0000256" key="3">
    <source>
        <dbReference type="ARBA" id="ARBA00015325"/>
    </source>
</evidence>
<keyword evidence="8 14" id="KW-1133">Transmembrane helix</keyword>
<feature type="transmembrane region" description="Helical" evidence="14">
    <location>
        <begin position="389"/>
        <end position="409"/>
    </location>
</feature>
<dbReference type="InterPro" id="IPR038221">
    <property type="entry name" value="YidC_periplasmic_sf"/>
</dbReference>
<dbReference type="PANTHER" id="PTHR12428:SF65">
    <property type="entry name" value="CYTOCHROME C OXIDASE ASSEMBLY PROTEIN COX18, MITOCHONDRIAL"/>
    <property type="match status" value="1"/>
</dbReference>
<dbReference type="Pfam" id="PF14849">
    <property type="entry name" value="YidC_periplas"/>
    <property type="match status" value="1"/>
</dbReference>
<dbReference type="InterPro" id="IPR019998">
    <property type="entry name" value="Membr_insert_YidC"/>
</dbReference>
<dbReference type="Gene3D" id="2.70.98.90">
    <property type="match status" value="1"/>
</dbReference>
<evidence type="ECO:0000256" key="6">
    <source>
        <dbReference type="ARBA" id="ARBA00022692"/>
    </source>
</evidence>
<evidence type="ECO:0000256" key="12">
    <source>
        <dbReference type="ARBA" id="ARBA00033342"/>
    </source>
</evidence>
<evidence type="ECO:0000256" key="10">
    <source>
        <dbReference type="ARBA" id="ARBA00023186"/>
    </source>
</evidence>
<dbReference type="InterPro" id="IPR047196">
    <property type="entry name" value="YidC_ALB_C"/>
</dbReference>
<dbReference type="EMBL" id="UINC01004524">
    <property type="protein sequence ID" value="SVA14957.1"/>
    <property type="molecule type" value="Genomic_DNA"/>
</dbReference>